<evidence type="ECO:0000313" key="1">
    <source>
        <dbReference type="EMBL" id="OAL09935.1"/>
    </source>
</evidence>
<keyword evidence="2" id="KW-1185">Reference proteome</keyword>
<dbReference type="EMBL" id="LWUJ01000012">
    <property type="protein sequence ID" value="OAL09935.1"/>
    <property type="molecule type" value="Genomic_DNA"/>
</dbReference>
<evidence type="ECO:0000313" key="2">
    <source>
        <dbReference type="Proteomes" id="UP000077623"/>
    </source>
</evidence>
<dbReference type="Proteomes" id="UP000077623">
    <property type="component" value="Unassembled WGS sequence"/>
</dbReference>
<accession>A0A1A9QDA6</accession>
<dbReference type="AlphaFoldDB" id="A0A1A9QDA6"/>
<comment type="caution">
    <text evidence="1">The sequence shown here is derived from an EMBL/GenBank/DDBJ whole genome shotgun (WGS) entry which is preliminary data.</text>
</comment>
<sequence length="102" mass="11279">MAGWLAKLLISLTFVTISGVTGGTIGHLTNKSQQEIEADKTQLTVIQATKTTTPITQEIIKVPKNAKICKWLGTKGYPKMRDKTESACRKFAENRLNIKFKG</sequence>
<dbReference type="RefSeq" id="WP_187150322.1">
    <property type="nucleotide sequence ID" value="NZ_LWUJ01000012.1"/>
</dbReference>
<organism evidence="1 2">
    <name type="scientific">Candidatus Mycoplasma haematobovis</name>
    <dbReference type="NCBI Taxonomy" id="432608"/>
    <lineage>
        <taxon>Bacteria</taxon>
        <taxon>Bacillati</taxon>
        <taxon>Mycoplasmatota</taxon>
        <taxon>Mollicutes</taxon>
        <taxon>Mycoplasmataceae</taxon>
        <taxon>Mycoplasma</taxon>
    </lineage>
</organism>
<reference evidence="2" key="1">
    <citation type="submission" date="2016-04" db="EMBL/GenBank/DDBJ databases">
        <authorList>
            <person name="Quiroz-Castaneda R.E."/>
            <person name="Martinez-Ocampo F."/>
        </authorList>
    </citation>
    <scope>NUCLEOTIDE SEQUENCE [LARGE SCALE GENOMIC DNA]</scope>
    <source>
        <strain evidence="2">INIFAP01</strain>
    </source>
</reference>
<name>A0A1A9QDA6_9MOLU</name>
<proteinExistence type="predicted"/>
<gene>
    <name evidence="1" type="ORF">A6V39_03420</name>
</gene>
<protein>
    <submittedName>
        <fullName evidence="1">Uncharacterized protein</fullName>
    </submittedName>
</protein>